<dbReference type="InterPro" id="IPR001375">
    <property type="entry name" value="Peptidase_S9_cat"/>
</dbReference>
<proteinExistence type="predicted"/>
<reference evidence="4" key="1">
    <citation type="journal article" date="2015" name="BMC Genomics">
        <title>Genomic and transcriptomic analysis of the endophytic fungus Pestalotiopsis fici reveals its lifestyle and high potential for synthesis of natural products.</title>
        <authorList>
            <person name="Wang X."/>
            <person name="Zhang X."/>
            <person name="Liu L."/>
            <person name="Xiang M."/>
            <person name="Wang W."/>
            <person name="Sun X."/>
            <person name="Che Y."/>
            <person name="Guo L."/>
            <person name="Liu G."/>
            <person name="Guo L."/>
            <person name="Wang C."/>
            <person name="Yin W.B."/>
            <person name="Stadler M."/>
            <person name="Zhang X."/>
            <person name="Liu X."/>
        </authorList>
    </citation>
    <scope>NUCLEOTIDE SEQUENCE [LARGE SCALE GENOMIC DNA]</scope>
    <source>
        <strain evidence="4">W106-1 / CGMCC3.15140</strain>
    </source>
</reference>
<dbReference type="GeneID" id="19277991"/>
<dbReference type="eggNOG" id="ENOG502SJ9F">
    <property type="taxonomic scope" value="Eukaryota"/>
</dbReference>
<dbReference type="Pfam" id="PF00326">
    <property type="entry name" value="Peptidase_S9"/>
    <property type="match status" value="1"/>
</dbReference>
<dbReference type="InParanoid" id="W3WQF1"/>
<feature type="signal peptide" evidence="1">
    <location>
        <begin position="1"/>
        <end position="22"/>
    </location>
</feature>
<dbReference type="InterPro" id="IPR050261">
    <property type="entry name" value="FrsA_esterase"/>
</dbReference>
<keyword evidence="4" id="KW-1185">Reference proteome</keyword>
<protein>
    <recommendedName>
        <fullName evidence="2">Peptidase S9 prolyl oligopeptidase catalytic domain-containing protein</fullName>
    </recommendedName>
</protein>
<organism evidence="3 4">
    <name type="scientific">Pestalotiopsis fici (strain W106-1 / CGMCC3.15140)</name>
    <dbReference type="NCBI Taxonomy" id="1229662"/>
    <lineage>
        <taxon>Eukaryota</taxon>
        <taxon>Fungi</taxon>
        <taxon>Dikarya</taxon>
        <taxon>Ascomycota</taxon>
        <taxon>Pezizomycotina</taxon>
        <taxon>Sordariomycetes</taxon>
        <taxon>Xylariomycetidae</taxon>
        <taxon>Amphisphaeriales</taxon>
        <taxon>Sporocadaceae</taxon>
        <taxon>Pestalotiopsis</taxon>
    </lineage>
</organism>
<dbReference type="Gene3D" id="1.20.1440.110">
    <property type="entry name" value="acylaminoacyl peptidase"/>
    <property type="match status" value="1"/>
</dbReference>
<dbReference type="AlphaFoldDB" id="W3WQF1"/>
<evidence type="ECO:0000313" key="3">
    <source>
        <dbReference type="EMBL" id="ETS76034.1"/>
    </source>
</evidence>
<gene>
    <name evidence="3" type="ORF">PFICI_12978</name>
</gene>
<dbReference type="GO" id="GO:0006508">
    <property type="term" value="P:proteolysis"/>
    <property type="evidence" value="ECO:0007669"/>
    <property type="project" value="InterPro"/>
</dbReference>
<dbReference type="InterPro" id="IPR029058">
    <property type="entry name" value="AB_hydrolase_fold"/>
</dbReference>
<dbReference type="HOGENOM" id="CLU_034451_1_0_1"/>
<sequence length="436" mass="47834">MKCTNALLFLSTHCGLCSIAEAAYNGTQNSTNLIYPLSQDSEFSFILTEALALANGGGAATSEVLRAASQIVPGDEDSWYQEFYWLAEQIHGLASQARTTTSKREALFRASSYYRLASFYLTANVSDPRLYSIWDTVLGTFHEAISYLPIPGQNITIQGPGCEIPGYVFKAQEGNTSKLPTVIIGDGYDAPQEDIWHGLGKEVVDRGWNLVTYEGPGQPTVRRQQGLGFIPDWWNVVSPVVDYLATREDVDMDNIALVGISFGGQLAPLAATHEHRIKAVLSIDGLYDMQKALLDQFGELATIFATGNATNFDQAVEYELGQPEAPTIFKWITGQGLWTSNTTSYYDWIDQLGAYALTQDKVDNITAYPWVGRGENDDLVGGQEPVLAGFYNASPGHDAAYHVFSTDLGAGEHCQLGAEQHLAQFAFDWLDEIFSV</sequence>
<dbReference type="PANTHER" id="PTHR22946:SF12">
    <property type="entry name" value="CONIDIAL PIGMENT BIOSYNTHESIS PROTEIN AYG1 (AFU_ORTHOLOGUE AFUA_2G17550)"/>
    <property type="match status" value="1"/>
</dbReference>
<evidence type="ECO:0000259" key="2">
    <source>
        <dbReference type="Pfam" id="PF00326"/>
    </source>
</evidence>
<evidence type="ECO:0000256" key="1">
    <source>
        <dbReference type="SAM" id="SignalP"/>
    </source>
</evidence>
<dbReference type="SUPFAM" id="SSF53474">
    <property type="entry name" value="alpha/beta-Hydrolases"/>
    <property type="match status" value="1"/>
</dbReference>
<dbReference type="OrthoDB" id="249703at2759"/>
<feature type="chain" id="PRO_5004834947" description="Peptidase S9 prolyl oligopeptidase catalytic domain-containing protein" evidence="1">
    <location>
        <begin position="23"/>
        <end position="436"/>
    </location>
</feature>
<dbReference type="EMBL" id="KI912118">
    <property type="protein sequence ID" value="ETS76034.1"/>
    <property type="molecule type" value="Genomic_DNA"/>
</dbReference>
<dbReference type="PANTHER" id="PTHR22946">
    <property type="entry name" value="DIENELACTONE HYDROLASE DOMAIN-CONTAINING PROTEIN-RELATED"/>
    <property type="match status" value="1"/>
</dbReference>
<keyword evidence="1" id="KW-0732">Signal</keyword>
<dbReference type="KEGG" id="pfy:PFICI_12978"/>
<dbReference type="OMA" id="VGAGEHC"/>
<accession>W3WQF1</accession>
<evidence type="ECO:0000313" key="4">
    <source>
        <dbReference type="Proteomes" id="UP000030651"/>
    </source>
</evidence>
<dbReference type="Gene3D" id="3.40.50.1820">
    <property type="entry name" value="alpha/beta hydrolase"/>
    <property type="match status" value="1"/>
</dbReference>
<name>W3WQF1_PESFW</name>
<feature type="domain" description="Peptidase S9 prolyl oligopeptidase catalytic" evidence="2">
    <location>
        <begin position="240"/>
        <end position="299"/>
    </location>
</feature>
<dbReference type="Proteomes" id="UP000030651">
    <property type="component" value="Unassembled WGS sequence"/>
</dbReference>
<dbReference type="RefSeq" id="XP_007839750.1">
    <property type="nucleotide sequence ID" value="XM_007841559.1"/>
</dbReference>
<dbReference type="GO" id="GO:0008236">
    <property type="term" value="F:serine-type peptidase activity"/>
    <property type="evidence" value="ECO:0007669"/>
    <property type="project" value="InterPro"/>
</dbReference>